<sequence>MALLKDITDALIHYPDLYSSVPFLQIDRFYVHEFLRDALSWTDLETMQCWSALKAIVWSDEHGPNEELTPDDIALFQLYGNPANARKQEQLAAIMFYPPTLHCLNCNGRLTELRRYPVVFHSAAHGPSPALTSSLGCTRKLKMSLSSLKDA</sequence>
<reference evidence="1 2" key="1">
    <citation type="journal article" date="2016" name="Mol. Biol. Evol.">
        <title>Comparative Genomics of Early-Diverging Mushroom-Forming Fungi Provides Insights into the Origins of Lignocellulose Decay Capabilities.</title>
        <authorList>
            <person name="Nagy L.G."/>
            <person name="Riley R."/>
            <person name="Tritt A."/>
            <person name="Adam C."/>
            <person name="Daum C."/>
            <person name="Floudas D."/>
            <person name="Sun H."/>
            <person name="Yadav J.S."/>
            <person name="Pangilinan J."/>
            <person name="Larsson K.H."/>
            <person name="Matsuura K."/>
            <person name="Barry K."/>
            <person name="Labutti K."/>
            <person name="Kuo R."/>
            <person name="Ohm R.A."/>
            <person name="Bhattacharya S.S."/>
            <person name="Shirouzu T."/>
            <person name="Yoshinaga Y."/>
            <person name="Martin F.M."/>
            <person name="Grigoriev I.V."/>
            <person name="Hibbett D.S."/>
        </authorList>
    </citation>
    <scope>NUCLEOTIDE SEQUENCE [LARGE SCALE GENOMIC DNA]</scope>
    <source>
        <strain evidence="1 2">CBS 109695</strain>
    </source>
</reference>
<dbReference type="AlphaFoldDB" id="A0A166Q3R6"/>
<evidence type="ECO:0000313" key="1">
    <source>
        <dbReference type="EMBL" id="KZP26722.1"/>
    </source>
</evidence>
<name>A0A166Q3R6_9AGAM</name>
<organism evidence="1 2">
    <name type="scientific">Athelia psychrophila</name>
    <dbReference type="NCBI Taxonomy" id="1759441"/>
    <lineage>
        <taxon>Eukaryota</taxon>
        <taxon>Fungi</taxon>
        <taxon>Dikarya</taxon>
        <taxon>Basidiomycota</taxon>
        <taxon>Agaricomycotina</taxon>
        <taxon>Agaricomycetes</taxon>
        <taxon>Agaricomycetidae</taxon>
        <taxon>Atheliales</taxon>
        <taxon>Atheliaceae</taxon>
        <taxon>Athelia</taxon>
    </lineage>
</organism>
<dbReference type="OrthoDB" id="3055037at2759"/>
<protein>
    <submittedName>
        <fullName evidence="1">Uncharacterized protein</fullName>
    </submittedName>
</protein>
<evidence type="ECO:0000313" key="2">
    <source>
        <dbReference type="Proteomes" id="UP000076532"/>
    </source>
</evidence>
<dbReference type="STRING" id="436010.A0A166Q3R6"/>
<accession>A0A166Q3R6</accession>
<keyword evidence="2" id="KW-1185">Reference proteome</keyword>
<dbReference type="EMBL" id="KV417512">
    <property type="protein sequence ID" value="KZP26722.1"/>
    <property type="molecule type" value="Genomic_DNA"/>
</dbReference>
<proteinExistence type="predicted"/>
<dbReference type="Proteomes" id="UP000076532">
    <property type="component" value="Unassembled WGS sequence"/>
</dbReference>
<gene>
    <name evidence="1" type="ORF">FIBSPDRAFT_886940</name>
</gene>